<dbReference type="Proteomes" id="UP001596044">
    <property type="component" value="Unassembled WGS sequence"/>
</dbReference>
<gene>
    <name evidence="1" type="ORF">ACFPOG_14475</name>
</gene>
<comment type="caution">
    <text evidence="1">The sequence shown here is derived from an EMBL/GenBank/DDBJ whole genome shotgun (WGS) entry which is preliminary data.</text>
</comment>
<name>A0ABW0K9C7_9BACL</name>
<accession>A0ABW0K9C7</accession>
<reference evidence="2" key="1">
    <citation type="journal article" date="2019" name="Int. J. Syst. Evol. Microbiol.">
        <title>The Global Catalogue of Microorganisms (GCM) 10K type strain sequencing project: providing services to taxonomists for standard genome sequencing and annotation.</title>
        <authorList>
            <consortium name="The Broad Institute Genomics Platform"/>
            <consortium name="The Broad Institute Genome Sequencing Center for Infectious Disease"/>
            <person name="Wu L."/>
            <person name="Ma J."/>
        </authorList>
    </citation>
    <scope>NUCLEOTIDE SEQUENCE [LARGE SCALE GENOMIC DNA]</scope>
    <source>
        <strain evidence="2">KACC 11904</strain>
    </source>
</reference>
<dbReference type="RefSeq" id="WP_270877933.1">
    <property type="nucleotide sequence ID" value="NZ_JAQFVF010000014.1"/>
</dbReference>
<sequence>MQKHSFFAQIRRRLFGEDVGALADTLLIEEPEKPLEDEYIQGTEVIQLAEQLQMIRIVDEHTKQFVFTMKGLDPAWVKGFVLQNEIFVTQGEEPVYRSNMEVFYQDGQTGEKKMTYQANLIRFADDSWRVFQVKGVMPSSK</sequence>
<dbReference type="EMBL" id="JBHSMJ010000020">
    <property type="protein sequence ID" value="MFC5449471.1"/>
    <property type="molecule type" value="Genomic_DNA"/>
</dbReference>
<keyword evidence="2" id="KW-1185">Reference proteome</keyword>
<organism evidence="1 2">
    <name type="scientific">Paenibacillus aestuarii</name>
    <dbReference type="NCBI Taxonomy" id="516965"/>
    <lineage>
        <taxon>Bacteria</taxon>
        <taxon>Bacillati</taxon>
        <taxon>Bacillota</taxon>
        <taxon>Bacilli</taxon>
        <taxon>Bacillales</taxon>
        <taxon>Paenibacillaceae</taxon>
        <taxon>Paenibacillus</taxon>
    </lineage>
</organism>
<evidence type="ECO:0000313" key="1">
    <source>
        <dbReference type="EMBL" id="MFC5449471.1"/>
    </source>
</evidence>
<proteinExistence type="predicted"/>
<protein>
    <recommendedName>
        <fullName evidence="3">DUF4440 domain-containing protein</fullName>
    </recommendedName>
</protein>
<evidence type="ECO:0000313" key="2">
    <source>
        <dbReference type="Proteomes" id="UP001596044"/>
    </source>
</evidence>
<evidence type="ECO:0008006" key="3">
    <source>
        <dbReference type="Google" id="ProtNLM"/>
    </source>
</evidence>